<evidence type="ECO:0000313" key="3">
    <source>
        <dbReference type="EMBL" id="MFC6154133.1"/>
    </source>
</evidence>
<sequence length="163" mass="16904">MSDTTTPTGPAASDVQAVTEEVWSTFLGHTAPLEPADPSVVTFSPEWSASVTVKGEWNGMVSIDLTDAGGSGVTRGMLGMEESDELTEADVVDAVGELVNMVGGNVKSLVPGPSQLSLPLVATGHFAHGTDEQELVRLAFTWGTEPIAVTVHSGRAAVNKGDR</sequence>
<dbReference type="RefSeq" id="WP_128221670.1">
    <property type="nucleotide sequence ID" value="NZ_CP034929.1"/>
</dbReference>
<name>A0ABW1QY08_9ACTN</name>
<evidence type="ECO:0000256" key="1">
    <source>
        <dbReference type="ARBA" id="ARBA00022500"/>
    </source>
</evidence>
<keyword evidence="1" id="KW-0145">Chemotaxis</keyword>
<dbReference type="SUPFAM" id="SSF103039">
    <property type="entry name" value="CheC-like"/>
    <property type="match status" value="1"/>
</dbReference>
<evidence type="ECO:0000259" key="2">
    <source>
        <dbReference type="Pfam" id="PF13690"/>
    </source>
</evidence>
<reference evidence="4" key="1">
    <citation type="journal article" date="2019" name="Int. J. Syst. Evol. Microbiol.">
        <title>The Global Catalogue of Microorganisms (GCM) 10K type strain sequencing project: providing services to taxonomists for standard genome sequencing and annotation.</title>
        <authorList>
            <consortium name="The Broad Institute Genomics Platform"/>
            <consortium name="The Broad Institute Genome Sequencing Center for Infectious Disease"/>
            <person name="Wu L."/>
            <person name="Ma J."/>
        </authorList>
    </citation>
    <scope>NUCLEOTIDE SEQUENCE [LARGE SCALE GENOMIC DNA]</scope>
    <source>
        <strain evidence="4">DFY28</strain>
    </source>
</reference>
<dbReference type="Proteomes" id="UP001596098">
    <property type="component" value="Unassembled WGS sequence"/>
</dbReference>
<accession>A0ABW1QY08</accession>
<dbReference type="Gene3D" id="3.40.1550.10">
    <property type="entry name" value="CheC-like"/>
    <property type="match status" value="1"/>
</dbReference>
<dbReference type="InterPro" id="IPR028976">
    <property type="entry name" value="CheC-like_sf"/>
</dbReference>
<dbReference type="EMBL" id="JBHSQI010000005">
    <property type="protein sequence ID" value="MFC6154133.1"/>
    <property type="molecule type" value="Genomic_DNA"/>
</dbReference>
<gene>
    <name evidence="3" type="ORF">ACFPWU_10740</name>
</gene>
<proteinExistence type="predicted"/>
<dbReference type="Pfam" id="PF13690">
    <property type="entry name" value="CheX"/>
    <property type="match status" value="1"/>
</dbReference>
<feature type="domain" description="Chemotaxis phosphatase CheX-like" evidence="2">
    <location>
        <begin position="48"/>
        <end position="125"/>
    </location>
</feature>
<dbReference type="InterPro" id="IPR028051">
    <property type="entry name" value="CheX-like_dom"/>
</dbReference>
<keyword evidence="4" id="KW-1185">Reference proteome</keyword>
<comment type="caution">
    <text evidence="3">The sequence shown here is derived from an EMBL/GenBank/DDBJ whole genome shotgun (WGS) entry which is preliminary data.</text>
</comment>
<protein>
    <submittedName>
        <fullName evidence="3">Chemotaxis protein CheX</fullName>
    </submittedName>
</protein>
<evidence type="ECO:0000313" key="4">
    <source>
        <dbReference type="Proteomes" id="UP001596098"/>
    </source>
</evidence>
<organism evidence="3 4">
    <name type="scientific">Nocardioides yefusunii</name>
    <dbReference type="NCBI Taxonomy" id="2500546"/>
    <lineage>
        <taxon>Bacteria</taxon>
        <taxon>Bacillati</taxon>
        <taxon>Actinomycetota</taxon>
        <taxon>Actinomycetes</taxon>
        <taxon>Propionibacteriales</taxon>
        <taxon>Nocardioidaceae</taxon>
        <taxon>Nocardioides</taxon>
    </lineage>
</organism>